<keyword evidence="11" id="KW-1185">Reference proteome</keyword>
<evidence type="ECO:0000313" key="10">
    <source>
        <dbReference type="EMBL" id="PKZ17599.1"/>
    </source>
</evidence>
<dbReference type="AlphaFoldDB" id="A0A2I1MBZ6"/>
<dbReference type="InterPro" id="IPR000408">
    <property type="entry name" value="Reg_chr_condens"/>
</dbReference>
<keyword evidence="4 7" id="KW-0812">Transmembrane</keyword>
<dbReference type="InterPro" id="IPR025966">
    <property type="entry name" value="OppC_N"/>
</dbReference>
<evidence type="ECO:0000256" key="8">
    <source>
        <dbReference type="SAM" id="MobiDB-lite"/>
    </source>
</evidence>
<keyword evidence="2 7" id="KW-0813">Transport</keyword>
<dbReference type="EMBL" id="PKGS01000001">
    <property type="protein sequence ID" value="PKZ17599.1"/>
    <property type="molecule type" value="Genomic_DNA"/>
</dbReference>
<feature type="transmembrane region" description="Helical" evidence="7">
    <location>
        <begin position="624"/>
        <end position="645"/>
    </location>
</feature>
<feature type="transmembrane region" description="Helical" evidence="7">
    <location>
        <begin position="490"/>
        <end position="511"/>
    </location>
</feature>
<dbReference type="Pfam" id="PF12911">
    <property type="entry name" value="OppC_N"/>
    <property type="match status" value="1"/>
</dbReference>
<accession>A0A2I1MBZ6</accession>
<evidence type="ECO:0000256" key="3">
    <source>
        <dbReference type="ARBA" id="ARBA00022475"/>
    </source>
</evidence>
<feature type="domain" description="ABC transmembrane type-1" evidence="9">
    <location>
        <begin position="448"/>
        <end position="645"/>
    </location>
</feature>
<gene>
    <name evidence="10" type="ORF">CYJ34_02505</name>
</gene>
<comment type="caution">
    <text evidence="10">The sequence shown here is derived from an EMBL/GenBank/DDBJ whole genome shotgun (WGS) entry which is preliminary data.</text>
</comment>
<dbReference type="SUPFAM" id="SSF161098">
    <property type="entry name" value="MetI-like"/>
    <property type="match status" value="1"/>
</dbReference>
<dbReference type="InterPro" id="IPR050366">
    <property type="entry name" value="BP-dependent_transpt_permease"/>
</dbReference>
<evidence type="ECO:0000259" key="9">
    <source>
        <dbReference type="PROSITE" id="PS50928"/>
    </source>
</evidence>
<dbReference type="PANTHER" id="PTHR43386">
    <property type="entry name" value="OLIGOPEPTIDE TRANSPORT SYSTEM PERMEASE PROTEIN APPC"/>
    <property type="match status" value="1"/>
</dbReference>
<keyword evidence="5 7" id="KW-1133">Transmembrane helix</keyword>
<dbReference type="InterPro" id="IPR000515">
    <property type="entry name" value="MetI-like"/>
</dbReference>
<proteinExistence type="inferred from homology"/>
<comment type="subcellular location">
    <subcellularLocation>
        <location evidence="1 7">Cell membrane</location>
        <topology evidence="1 7">Multi-pass membrane protein</topology>
    </subcellularLocation>
</comment>
<protein>
    <submittedName>
        <fullName evidence="10">Peptide ABC transporter permease</fullName>
    </submittedName>
</protein>
<evidence type="ECO:0000256" key="5">
    <source>
        <dbReference type="ARBA" id="ARBA00022989"/>
    </source>
</evidence>
<feature type="transmembrane region" description="Helical" evidence="7">
    <location>
        <begin position="567"/>
        <end position="585"/>
    </location>
</feature>
<dbReference type="InterPro" id="IPR035906">
    <property type="entry name" value="MetI-like_sf"/>
</dbReference>
<dbReference type="Pfam" id="PF00528">
    <property type="entry name" value="BPD_transp_1"/>
    <property type="match status" value="1"/>
</dbReference>
<feature type="transmembrane region" description="Helical" evidence="7">
    <location>
        <begin position="517"/>
        <end position="536"/>
    </location>
</feature>
<dbReference type="Gene3D" id="2.130.10.30">
    <property type="entry name" value="Regulator of chromosome condensation 1/beta-lactamase-inhibitor protein II"/>
    <property type="match status" value="1"/>
</dbReference>
<feature type="transmembrane region" description="Helical" evidence="7">
    <location>
        <begin position="96"/>
        <end position="118"/>
    </location>
</feature>
<sequence>MNKTFNKSLKSYGKFLKSYLRLGFTFSNDLPNMDNGRRLPEDEKLDKDVRKNLNNPNSNVGAGPDPTSENKDLKEEEILSPGKVAVKNFFRNPLGVIGLIMFVAIILLVFIGSAVLPFNQYYSQGNLTNVAPGGAYMNFPKEMEKEGSKKISIGNTFAVGLTNEDNVYIWGSDNEDKVLSIPDSVKEGLKGKKVTDVAAGDRHILVATEDNEIFGWGNNSFDQTKMPPMQENQIKTEGIEKLGAGVQYSVVLTKAKNLVVWGSTMASRLNLIPSEVQGKVEDFDTSPINMIVAKTDGTVQLLGVLGAENQTTMPKELTDGSVFVKKVALTSSSAAAIDEDGKLYVWGPSRDGISSSNVPEFQAPIVDIQGGDTTFTAIDKNGKIYTWGKDNYGELDAPDGEFEQIYASYFNQYAVDKEGNIKTWGLNGFRFGSDDQGRDIFTRLIHGGRMTMIISLISTIIQVVLGVAIGMISGFAGGRVDNILMRVSEIISSFPFYPMLISLSALLPPGASQTQRITMVMVLLGLLGWTGLARLVRGQILAERERDYITAARALGVKNSAIMTRHILPNILSIVIVNATLAYAGNLLTESGLSFLGFGVQEPTPSWGNMLSAAQSSEVLNVYWWRWVFPALAVFLVSFSVNLIGDAIRDAIDPRANER</sequence>
<dbReference type="PANTHER" id="PTHR43386:SF1">
    <property type="entry name" value="D,D-DIPEPTIDE TRANSPORT SYSTEM PERMEASE PROTEIN DDPC-RELATED"/>
    <property type="match status" value="1"/>
</dbReference>
<organism evidence="10 11">
    <name type="scientific">Anaerococcus octavius</name>
    <dbReference type="NCBI Taxonomy" id="54007"/>
    <lineage>
        <taxon>Bacteria</taxon>
        <taxon>Bacillati</taxon>
        <taxon>Bacillota</taxon>
        <taxon>Tissierellia</taxon>
        <taxon>Tissierellales</taxon>
        <taxon>Peptoniphilaceae</taxon>
        <taxon>Anaerococcus</taxon>
    </lineage>
</organism>
<keyword evidence="3" id="KW-1003">Cell membrane</keyword>
<evidence type="ECO:0000256" key="6">
    <source>
        <dbReference type="ARBA" id="ARBA00023136"/>
    </source>
</evidence>
<dbReference type="Pfam" id="PF13540">
    <property type="entry name" value="RCC1_2"/>
    <property type="match status" value="1"/>
</dbReference>
<dbReference type="SUPFAM" id="SSF50985">
    <property type="entry name" value="RCC1/BLIP-II"/>
    <property type="match status" value="2"/>
</dbReference>
<dbReference type="InterPro" id="IPR009091">
    <property type="entry name" value="RCC1/BLIP-II"/>
</dbReference>
<feature type="transmembrane region" description="Helical" evidence="7">
    <location>
        <begin position="452"/>
        <end position="478"/>
    </location>
</feature>
<keyword evidence="6 7" id="KW-0472">Membrane</keyword>
<name>A0A2I1MBZ6_9FIRM</name>
<dbReference type="RefSeq" id="WP_101539758.1">
    <property type="nucleotide sequence ID" value="NZ_PKGS01000001.1"/>
</dbReference>
<dbReference type="Proteomes" id="UP000234335">
    <property type="component" value="Unassembled WGS sequence"/>
</dbReference>
<dbReference type="CDD" id="cd06261">
    <property type="entry name" value="TM_PBP2"/>
    <property type="match status" value="1"/>
</dbReference>
<dbReference type="GO" id="GO:0055085">
    <property type="term" value="P:transmembrane transport"/>
    <property type="evidence" value="ECO:0007669"/>
    <property type="project" value="InterPro"/>
</dbReference>
<evidence type="ECO:0000313" key="11">
    <source>
        <dbReference type="Proteomes" id="UP000234335"/>
    </source>
</evidence>
<dbReference type="PROSITE" id="PS50012">
    <property type="entry name" value="RCC1_3"/>
    <property type="match status" value="1"/>
</dbReference>
<evidence type="ECO:0000256" key="4">
    <source>
        <dbReference type="ARBA" id="ARBA00022692"/>
    </source>
</evidence>
<feature type="region of interest" description="Disordered" evidence="8">
    <location>
        <begin position="49"/>
        <end position="72"/>
    </location>
</feature>
<comment type="similarity">
    <text evidence="7">Belongs to the binding-protein-dependent transport system permease family.</text>
</comment>
<dbReference type="Gene3D" id="1.10.3720.10">
    <property type="entry name" value="MetI-like"/>
    <property type="match status" value="1"/>
</dbReference>
<dbReference type="GO" id="GO:0005886">
    <property type="term" value="C:plasma membrane"/>
    <property type="evidence" value="ECO:0007669"/>
    <property type="project" value="UniProtKB-SubCell"/>
</dbReference>
<evidence type="ECO:0000256" key="1">
    <source>
        <dbReference type="ARBA" id="ARBA00004651"/>
    </source>
</evidence>
<reference evidence="10 11" key="1">
    <citation type="submission" date="2017-12" db="EMBL/GenBank/DDBJ databases">
        <title>Phylogenetic diversity of female urinary microbiome.</title>
        <authorList>
            <person name="Thomas-White K."/>
            <person name="Wolfe A.J."/>
        </authorList>
    </citation>
    <scope>NUCLEOTIDE SEQUENCE [LARGE SCALE GENOMIC DNA]</scope>
    <source>
        <strain evidence="10 11">UMB0119</strain>
    </source>
</reference>
<evidence type="ECO:0000256" key="2">
    <source>
        <dbReference type="ARBA" id="ARBA00022448"/>
    </source>
</evidence>
<evidence type="ECO:0000256" key="7">
    <source>
        <dbReference type="RuleBase" id="RU363032"/>
    </source>
</evidence>
<dbReference type="PROSITE" id="PS50928">
    <property type="entry name" value="ABC_TM1"/>
    <property type="match status" value="1"/>
</dbReference>